<reference evidence="2" key="1">
    <citation type="submission" date="2022-05" db="EMBL/GenBank/DDBJ databases">
        <title>Draft genome sequence of Clostridium tertium strain CP3 isolated from Peru.</title>
        <authorList>
            <person name="Hurtado R."/>
            <person name="Lima L."/>
            <person name="Sousa T."/>
            <person name="Jaiswal A.K."/>
            <person name="Tiwari S."/>
            <person name="Maturrano L."/>
            <person name="Brenig B."/>
            <person name="Azevedo V."/>
        </authorList>
    </citation>
    <scope>NUCLEOTIDE SEQUENCE</scope>
    <source>
        <strain evidence="2">CP3</strain>
    </source>
</reference>
<keyword evidence="1" id="KW-1133">Transmembrane helix</keyword>
<dbReference type="AlphaFoldDB" id="A0A9X3XS29"/>
<dbReference type="Proteomes" id="UP001141183">
    <property type="component" value="Unassembled WGS sequence"/>
</dbReference>
<name>A0A9X3XS29_9CLOT</name>
<keyword evidence="3" id="KW-1185">Reference proteome</keyword>
<keyword evidence="1" id="KW-0812">Transmembrane</keyword>
<proteinExistence type="predicted"/>
<feature type="transmembrane region" description="Helical" evidence="1">
    <location>
        <begin position="33"/>
        <end position="54"/>
    </location>
</feature>
<comment type="caution">
    <text evidence="2">The sequence shown here is derived from an EMBL/GenBank/DDBJ whole genome shotgun (WGS) entry which is preliminary data.</text>
</comment>
<evidence type="ECO:0000313" key="3">
    <source>
        <dbReference type="Proteomes" id="UP001141183"/>
    </source>
</evidence>
<sequence length="128" mass="13926">MKTSGIITFILLLLLGILTLVGAMGMESVLKSAMYFIVIAAITILVSIITFISSLKNNKKIFLISSIAAIILGPVGFFISRILISKDYLLHKELINSNNFALGVFAVTMLLCFIMGIVNTSLSLIKKK</sequence>
<evidence type="ECO:0000256" key="1">
    <source>
        <dbReference type="SAM" id="Phobius"/>
    </source>
</evidence>
<evidence type="ECO:0000313" key="2">
    <source>
        <dbReference type="EMBL" id="MDC4242087.1"/>
    </source>
</evidence>
<organism evidence="2 3">
    <name type="scientific">Clostridium tertium</name>
    <dbReference type="NCBI Taxonomy" id="1559"/>
    <lineage>
        <taxon>Bacteria</taxon>
        <taxon>Bacillati</taxon>
        <taxon>Bacillota</taxon>
        <taxon>Clostridia</taxon>
        <taxon>Eubacteriales</taxon>
        <taxon>Clostridiaceae</taxon>
        <taxon>Clostridium</taxon>
    </lineage>
</organism>
<dbReference type="EMBL" id="JAMRYU010000023">
    <property type="protein sequence ID" value="MDC4242087.1"/>
    <property type="molecule type" value="Genomic_DNA"/>
</dbReference>
<keyword evidence="1" id="KW-0472">Membrane</keyword>
<dbReference type="RefSeq" id="WP_272470691.1">
    <property type="nucleotide sequence ID" value="NZ_JAMRYU010000023.1"/>
</dbReference>
<feature type="transmembrane region" description="Helical" evidence="1">
    <location>
        <begin position="104"/>
        <end position="125"/>
    </location>
</feature>
<accession>A0A9X3XS29</accession>
<protein>
    <submittedName>
        <fullName evidence="2">Uncharacterized protein</fullName>
    </submittedName>
</protein>
<feature type="transmembrane region" description="Helical" evidence="1">
    <location>
        <begin position="61"/>
        <end position="84"/>
    </location>
</feature>
<gene>
    <name evidence="2" type="ORF">NE398_18285</name>
</gene>